<dbReference type="AlphaFoldDB" id="A0A7H8Q7E3"/>
<evidence type="ECO:0000313" key="13">
    <source>
        <dbReference type="EMBL" id="QKX49445.1"/>
    </source>
</evidence>
<dbReference type="PROSITE" id="PS51191">
    <property type="entry name" value="FEMABX"/>
    <property type="match status" value="1"/>
</dbReference>
<gene>
    <name evidence="13" type="ORF">HF394_01990</name>
</gene>
<name>A0A7H8Q7E3_9BACL</name>
<dbReference type="Pfam" id="PF13480">
    <property type="entry name" value="Acetyltransf_6"/>
    <property type="match status" value="1"/>
</dbReference>
<dbReference type="Proteomes" id="UP000509222">
    <property type="component" value="Chromosome"/>
</dbReference>
<evidence type="ECO:0000259" key="12">
    <source>
        <dbReference type="Pfam" id="PF13480"/>
    </source>
</evidence>
<dbReference type="EC" id="2.3.2.16" evidence="8"/>
<feature type="domain" description="BioF2-like acetyltransferase" evidence="12">
    <location>
        <begin position="139"/>
        <end position="270"/>
    </location>
</feature>
<evidence type="ECO:0000256" key="5">
    <source>
        <dbReference type="ARBA" id="ARBA00022984"/>
    </source>
</evidence>
<dbReference type="Gene3D" id="3.40.630.30">
    <property type="match status" value="1"/>
</dbReference>
<keyword evidence="6" id="KW-0012">Acyltransferase</keyword>
<dbReference type="SUPFAM" id="SSF55729">
    <property type="entry name" value="Acyl-CoA N-acyltransferases (Nat)"/>
    <property type="match status" value="1"/>
</dbReference>
<dbReference type="RefSeq" id="WP_176293962.1">
    <property type="nucleotide sequence ID" value="NZ_CP051177.1"/>
</dbReference>
<comment type="similarity">
    <text evidence="2">Belongs to the FemABX family.</text>
</comment>
<dbReference type="EMBL" id="CP051177">
    <property type="protein sequence ID" value="QKX49445.1"/>
    <property type="molecule type" value="Genomic_DNA"/>
</dbReference>
<dbReference type="GO" id="GO:0016755">
    <property type="term" value="F:aminoacyltransferase activity"/>
    <property type="evidence" value="ECO:0007669"/>
    <property type="project" value="InterPro"/>
</dbReference>
<organism evidence="13 14">
    <name type="scientific">Planococcus glaciei</name>
    <dbReference type="NCBI Taxonomy" id="459472"/>
    <lineage>
        <taxon>Bacteria</taxon>
        <taxon>Bacillati</taxon>
        <taxon>Bacillota</taxon>
        <taxon>Bacilli</taxon>
        <taxon>Bacillales</taxon>
        <taxon>Caryophanaceae</taxon>
        <taxon>Planococcus</taxon>
    </lineage>
</organism>
<sequence length="337" mass="39253">MADLYFHENYGRLYEEMENGSCEVFEFNHQLGLIKHMFIKREIPVVVGGKTYYDIVTPYGYGGPLIVSCVPGSQKELADKFLQAFSEYCAQNDIISEFIRFHPVLSNANDFMDCYEISYIRNTVGTQLKEYEDPVQKEFSKSTRKNIRKALEAGVQYRYTVNPPDVTEFKAIYHRTMERNNADSYYYFDDAYFDKLLQFFGETILMVEVLYDGQVIGIGLNYVYGDNIHTHLSGTLEEFHHLSPAYILQYALALWGKEHGYELIHDGGGRTNSLDDKLYMFKKQFGKNTTFKFYVGQKVWNSHVYDELCKLVGIEQETEYFPAYRSVLRNDSLKTVN</sequence>
<dbReference type="InterPro" id="IPR016181">
    <property type="entry name" value="Acyl_CoA_acyltransferase"/>
</dbReference>
<reference evidence="14" key="1">
    <citation type="submission" date="2020-06" db="EMBL/GenBank/DDBJ databases">
        <title>Isolation of Planomicrobium glaciei.</title>
        <authorList>
            <person name="Malisova L."/>
            <person name="Safrankova R."/>
            <person name="Jakubu V."/>
            <person name="Spanelova P."/>
        </authorList>
    </citation>
    <scope>NUCLEOTIDE SEQUENCE [LARGE SCALE GENOMIC DNA]</scope>
    <source>
        <strain evidence="14">NRL-ATB46093</strain>
    </source>
</reference>
<keyword evidence="7" id="KW-0961">Cell wall biogenesis/degradation</keyword>
<evidence type="ECO:0000256" key="8">
    <source>
        <dbReference type="ARBA" id="ARBA00039074"/>
    </source>
</evidence>
<dbReference type="GO" id="GO:0005737">
    <property type="term" value="C:cytoplasm"/>
    <property type="evidence" value="ECO:0007669"/>
    <property type="project" value="UniProtKB-SubCell"/>
</dbReference>
<dbReference type="GO" id="GO:0071555">
    <property type="term" value="P:cell wall organization"/>
    <property type="evidence" value="ECO:0007669"/>
    <property type="project" value="UniProtKB-KW"/>
</dbReference>
<comment type="catalytic activity">
    <reaction evidence="11">
        <text>beta-D-GlcNAc-(1-&gt;4)-Mur2Ac(oyl-L-Ala-D-isoglutaminyl-L-Lys-D-Ala-D-Ala)-di-trans,octa-cis-undecaprenyl diphosphate + glycyl-tRNA(Gly) = beta-D-GlcNAc-(1-&gt;4)-Mur2Ac(oyl-L-Ala-D-isoglutaminyl-L-Lys-(N(6)-Gly)-D-Ala-D-Ala)-di-trans,octa-cis-undecaprenyl diphosphate + tRNA(Gly) + H(+)</text>
        <dbReference type="Rhea" id="RHEA:30435"/>
        <dbReference type="Rhea" id="RHEA-COMP:9664"/>
        <dbReference type="Rhea" id="RHEA-COMP:9683"/>
        <dbReference type="ChEBI" id="CHEBI:15378"/>
        <dbReference type="ChEBI" id="CHEBI:62233"/>
        <dbReference type="ChEBI" id="CHEBI:62234"/>
        <dbReference type="ChEBI" id="CHEBI:78442"/>
        <dbReference type="ChEBI" id="CHEBI:78522"/>
        <dbReference type="EC" id="2.3.2.16"/>
    </reaction>
</comment>
<evidence type="ECO:0000256" key="10">
    <source>
        <dbReference type="ARBA" id="ARBA00042933"/>
    </source>
</evidence>
<evidence type="ECO:0000256" key="4">
    <source>
        <dbReference type="ARBA" id="ARBA00022960"/>
    </source>
</evidence>
<evidence type="ECO:0000256" key="11">
    <source>
        <dbReference type="ARBA" id="ARBA00048654"/>
    </source>
</evidence>
<keyword evidence="4" id="KW-0133">Cell shape</keyword>
<dbReference type="InterPro" id="IPR003447">
    <property type="entry name" value="FEMABX"/>
</dbReference>
<evidence type="ECO:0000256" key="6">
    <source>
        <dbReference type="ARBA" id="ARBA00023315"/>
    </source>
</evidence>
<proteinExistence type="inferred from homology"/>
<evidence type="ECO:0000313" key="14">
    <source>
        <dbReference type="Proteomes" id="UP000509222"/>
    </source>
</evidence>
<protein>
    <recommendedName>
        <fullName evidence="9">Lipid II:glycine glycyltransferase</fullName>
        <ecNumber evidence="8">2.3.2.16</ecNumber>
    </recommendedName>
    <alternativeName>
        <fullName evidence="10">Factor essential for expression of methicillin resistance X</fullName>
    </alternativeName>
</protein>
<dbReference type="InterPro" id="IPR038740">
    <property type="entry name" value="BioF2-like_GNAT_dom"/>
</dbReference>
<comment type="subcellular location">
    <subcellularLocation>
        <location evidence="1">Cytoplasm</location>
    </subcellularLocation>
</comment>
<keyword evidence="5" id="KW-0573">Peptidoglycan synthesis</keyword>
<keyword evidence="3 13" id="KW-0808">Transferase</keyword>
<evidence type="ECO:0000256" key="3">
    <source>
        <dbReference type="ARBA" id="ARBA00022679"/>
    </source>
</evidence>
<evidence type="ECO:0000256" key="7">
    <source>
        <dbReference type="ARBA" id="ARBA00023316"/>
    </source>
</evidence>
<keyword evidence="14" id="KW-1185">Reference proteome</keyword>
<evidence type="ECO:0000256" key="1">
    <source>
        <dbReference type="ARBA" id="ARBA00004496"/>
    </source>
</evidence>
<dbReference type="PANTHER" id="PTHR36174:SF1">
    <property type="entry name" value="LIPID II:GLYCINE GLYCYLTRANSFERASE"/>
    <property type="match status" value="1"/>
</dbReference>
<evidence type="ECO:0000256" key="2">
    <source>
        <dbReference type="ARBA" id="ARBA00009943"/>
    </source>
</evidence>
<accession>A0A7H8Q7E3</accession>
<dbReference type="InterPro" id="IPR050644">
    <property type="entry name" value="PG_Glycine_Bridge_Synth"/>
</dbReference>
<dbReference type="PANTHER" id="PTHR36174">
    <property type="entry name" value="LIPID II:GLYCINE GLYCYLTRANSFERASE"/>
    <property type="match status" value="1"/>
</dbReference>
<dbReference type="GO" id="GO:0008360">
    <property type="term" value="P:regulation of cell shape"/>
    <property type="evidence" value="ECO:0007669"/>
    <property type="project" value="UniProtKB-KW"/>
</dbReference>
<evidence type="ECO:0000256" key="9">
    <source>
        <dbReference type="ARBA" id="ARBA00040679"/>
    </source>
</evidence>
<dbReference type="GO" id="GO:0009252">
    <property type="term" value="P:peptidoglycan biosynthetic process"/>
    <property type="evidence" value="ECO:0007669"/>
    <property type="project" value="UniProtKB-KW"/>
</dbReference>